<dbReference type="Proteomes" id="UP001165960">
    <property type="component" value="Unassembled WGS sequence"/>
</dbReference>
<keyword evidence="2" id="KW-1185">Reference proteome</keyword>
<proteinExistence type="predicted"/>
<reference evidence="1" key="1">
    <citation type="submission" date="2022-04" db="EMBL/GenBank/DDBJ databases">
        <title>Genome of the entomopathogenic fungus Entomophthora muscae.</title>
        <authorList>
            <person name="Elya C."/>
            <person name="Lovett B.R."/>
            <person name="Lee E."/>
            <person name="Macias A.M."/>
            <person name="Hajek A.E."/>
            <person name="De Bivort B.L."/>
            <person name="Kasson M.T."/>
            <person name="De Fine Licht H.H."/>
            <person name="Stajich J.E."/>
        </authorList>
    </citation>
    <scope>NUCLEOTIDE SEQUENCE</scope>
    <source>
        <strain evidence="1">Berkeley</strain>
    </source>
</reference>
<sequence>MLLSNSADLKLTCLAKLRSLLEVACGALGKRAQYPAGLQADSQLEYHGYRVQCCPAALSPESDCIHQLASIGWAKFEKMAEDGDQLGLGDVRKSSVRHYPAFPVREELEDDVPEVFNIEGLVFVILLHVQGRSRIGGGDGA</sequence>
<name>A0ACC2SKX9_9FUNG</name>
<accession>A0ACC2SKX9</accession>
<dbReference type="EMBL" id="QTSX02004987">
    <property type="protein sequence ID" value="KAJ9062891.1"/>
    <property type="molecule type" value="Genomic_DNA"/>
</dbReference>
<gene>
    <name evidence="1" type="ORF">DSO57_1006014</name>
</gene>
<protein>
    <submittedName>
        <fullName evidence="1">Uncharacterized protein</fullName>
    </submittedName>
</protein>
<evidence type="ECO:0000313" key="1">
    <source>
        <dbReference type="EMBL" id="KAJ9062891.1"/>
    </source>
</evidence>
<comment type="caution">
    <text evidence="1">The sequence shown here is derived from an EMBL/GenBank/DDBJ whole genome shotgun (WGS) entry which is preliminary data.</text>
</comment>
<organism evidence="1 2">
    <name type="scientific">Entomophthora muscae</name>
    <dbReference type="NCBI Taxonomy" id="34485"/>
    <lineage>
        <taxon>Eukaryota</taxon>
        <taxon>Fungi</taxon>
        <taxon>Fungi incertae sedis</taxon>
        <taxon>Zoopagomycota</taxon>
        <taxon>Entomophthoromycotina</taxon>
        <taxon>Entomophthoromycetes</taxon>
        <taxon>Entomophthorales</taxon>
        <taxon>Entomophthoraceae</taxon>
        <taxon>Entomophthora</taxon>
    </lineage>
</organism>
<evidence type="ECO:0000313" key="2">
    <source>
        <dbReference type="Proteomes" id="UP001165960"/>
    </source>
</evidence>